<dbReference type="EMBL" id="JAMKFB020000009">
    <property type="protein sequence ID" value="KAL0184201.1"/>
    <property type="molecule type" value="Genomic_DNA"/>
</dbReference>
<name>A0ABD0QGP8_CIRMR</name>
<evidence type="ECO:0000256" key="1">
    <source>
        <dbReference type="SAM" id="MobiDB-lite"/>
    </source>
</evidence>
<feature type="compositionally biased region" description="Polar residues" evidence="1">
    <location>
        <begin position="56"/>
        <end position="66"/>
    </location>
</feature>
<feature type="non-terminal residue" evidence="2">
    <location>
        <position position="74"/>
    </location>
</feature>
<evidence type="ECO:0000313" key="2">
    <source>
        <dbReference type="EMBL" id="KAL0184201.1"/>
    </source>
</evidence>
<dbReference type="AlphaFoldDB" id="A0ABD0QGP8"/>
<proteinExistence type="predicted"/>
<gene>
    <name evidence="2" type="ORF">M9458_019897</name>
</gene>
<feature type="non-terminal residue" evidence="2">
    <location>
        <position position="1"/>
    </location>
</feature>
<evidence type="ECO:0000313" key="3">
    <source>
        <dbReference type="Proteomes" id="UP001529510"/>
    </source>
</evidence>
<feature type="region of interest" description="Disordered" evidence="1">
    <location>
        <begin position="1"/>
        <end position="74"/>
    </location>
</feature>
<accession>A0ABD0QGP8</accession>
<feature type="compositionally biased region" description="Low complexity" evidence="1">
    <location>
        <begin position="25"/>
        <end position="41"/>
    </location>
</feature>
<keyword evidence="3" id="KW-1185">Reference proteome</keyword>
<organism evidence="2 3">
    <name type="scientific">Cirrhinus mrigala</name>
    <name type="common">Mrigala</name>
    <dbReference type="NCBI Taxonomy" id="683832"/>
    <lineage>
        <taxon>Eukaryota</taxon>
        <taxon>Metazoa</taxon>
        <taxon>Chordata</taxon>
        <taxon>Craniata</taxon>
        <taxon>Vertebrata</taxon>
        <taxon>Euteleostomi</taxon>
        <taxon>Actinopterygii</taxon>
        <taxon>Neopterygii</taxon>
        <taxon>Teleostei</taxon>
        <taxon>Ostariophysi</taxon>
        <taxon>Cypriniformes</taxon>
        <taxon>Cyprinidae</taxon>
        <taxon>Labeoninae</taxon>
        <taxon>Labeonini</taxon>
        <taxon>Cirrhinus</taxon>
    </lineage>
</organism>
<protein>
    <submittedName>
        <fullName evidence="2">Uncharacterized protein</fullName>
    </submittedName>
</protein>
<sequence length="74" mass="7726">MNGKSILSAMSRHTPENSAGITPGSGATTSPCSSRSSSQRSGTGGHTPRGSHREQQQQQCFGSLQDYQLPAPLP</sequence>
<comment type="caution">
    <text evidence="2">The sequence shown here is derived from an EMBL/GenBank/DDBJ whole genome shotgun (WGS) entry which is preliminary data.</text>
</comment>
<dbReference type="Proteomes" id="UP001529510">
    <property type="component" value="Unassembled WGS sequence"/>
</dbReference>
<reference evidence="2 3" key="1">
    <citation type="submission" date="2024-05" db="EMBL/GenBank/DDBJ databases">
        <title>Genome sequencing and assembly of Indian major carp, Cirrhinus mrigala (Hamilton, 1822).</title>
        <authorList>
            <person name="Mohindra V."/>
            <person name="Chowdhury L.M."/>
            <person name="Lal K."/>
            <person name="Jena J.K."/>
        </authorList>
    </citation>
    <scope>NUCLEOTIDE SEQUENCE [LARGE SCALE GENOMIC DNA]</scope>
    <source>
        <strain evidence="2">CM1030</strain>
        <tissue evidence="2">Blood</tissue>
    </source>
</reference>